<proteinExistence type="predicted"/>
<dbReference type="Proteomes" id="UP001056120">
    <property type="component" value="Linkage Group LG17"/>
</dbReference>
<reference evidence="2" key="1">
    <citation type="journal article" date="2022" name="Mol. Ecol. Resour.">
        <title>The genomes of chicory, endive, great burdock and yacon provide insights into Asteraceae palaeo-polyploidization history and plant inulin production.</title>
        <authorList>
            <person name="Fan W."/>
            <person name="Wang S."/>
            <person name="Wang H."/>
            <person name="Wang A."/>
            <person name="Jiang F."/>
            <person name="Liu H."/>
            <person name="Zhao H."/>
            <person name="Xu D."/>
            <person name="Zhang Y."/>
        </authorList>
    </citation>
    <scope>NUCLEOTIDE SEQUENCE [LARGE SCALE GENOMIC DNA]</scope>
    <source>
        <strain evidence="2">cv. Yunnan</strain>
    </source>
</reference>
<gene>
    <name evidence="1" type="ORF">L1987_50972</name>
</gene>
<reference evidence="1 2" key="2">
    <citation type="journal article" date="2022" name="Mol. Ecol. Resour.">
        <title>The genomes of chicory, endive, great burdock and yacon provide insights into Asteraceae paleo-polyploidization history and plant inulin production.</title>
        <authorList>
            <person name="Fan W."/>
            <person name="Wang S."/>
            <person name="Wang H."/>
            <person name="Wang A."/>
            <person name="Jiang F."/>
            <person name="Liu H."/>
            <person name="Zhao H."/>
            <person name="Xu D."/>
            <person name="Zhang Y."/>
        </authorList>
    </citation>
    <scope>NUCLEOTIDE SEQUENCE [LARGE SCALE GENOMIC DNA]</scope>
    <source>
        <strain evidence="2">cv. Yunnan</strain>
        <tissue evidence="1">Leaves</tissue>
    </source>
</reference>
<evidence type="ECO:0000313" key="1">
    <source>
        <dbReference type="EMBL" id="KAI3760575.1"/>
    </source>
</evidence>
<keyword evidence="2" id="KW-1185">Reference proteome</keyword>
<name>A0ACB9EP30_9ASTR</name>
<evidence type="ECO:0000313" key="2">
    <source>
        <dbReference type="Proteomes" id="UP001056120"/>
    </source>
</evidence>
<dbReference type="EMBL" id="CM042034">
    <property type="protein sequence ID" value="KAI3760575.1"/>
    <property type="molecule type" value="Genomic_DNA"/>
</dbReference>
<accession>A0ACB9EP30</accession>
<protein>
    <submittedName>
        <fullName evidence="1">Uncharacterized protein</fullName>
    </submittedName>
</protein>
<sequence length="102" mass="12182">MFPAFIWDLRLSGVQAVLSHWGGRGHRGRRETVKHLPLLTSMIERSRLGNGTRCLMWRRRREWVCGNGGCDMDLIWSLSDMVTKVVWGRRNASHWWWWQFRS</sequence>
<organism evidence="1 2">
    <name type="scientific">Smallanthus sonchifolius</name>
    <dbReference type="NCBI Taxonomy" id="185202"/>
    <lineage>
        <taxon>Eukaryota</taxon>
        <taxon>Viridiplantae</taxon>
        <taxon>Streptophyta</taxon>
        <taxon>Embryophyta</taxon>
        <taxon>Tracheophyta</taxon>
        <taxon>Spermatophyta</taxon>
        <taxon>Magnoliopsida</taxon>
        <taxon>eudicotyledons</taxon>
        <taxon>Gunneridae</taxon>
        <taxon>Pentapetalae</taxon>
        <taxon>asterids</taxon>
        <taxon>campanulids</taxon>
        <taxon>Asterales</taxon>
        <taxon>Asteraceae</taxon>
        <taxon>Asteroideae</taxon>
        <taxon>Heliantheae alliance</taxon>
        <taxon>Millerieae</taxon>
        <taxon>Smallanthus</taxon>
    </lineage>
</organism>
<comment type="caution">
    <text evidence="1">The sequence shown here is derived from an EMBL/GenBank/DDBJ whole genome shotgun (WGS) entry which is preliminary data.</text>
</comment>